<dbReference type="Proteomes" id="UP001392437">
    <property type="component" value="Unassembled WGS sequence"/>
</dbReference>
<accession>A0AAW0QZS6</accession>
<organism evidence="3 4">
    <name type="scientific">Apiospora kogelbergensis</name>
    <dbReference type="NCBI Taxonomy" id="1337665"/>
    <lineage>
        <taxon>Eukaryota</taxon>
        <taxon>Fungi</taxon>
        <taxon>Dikarya</taxon>
        <taxon>Ascomycota</taxon>
        <taxon>Pezizomycotina</taxon>
        <taxon>Sordariomycetes</taxon>
        <taxon>Xylariomycetidae</taxon>
        <taxon>Amphisphaeriales</taxon>
        <taxon>Apiosporaceae</taxon>
        <taxon>Apiospora</taxon>
    </lineage>
</organism>
<feature type="compositionally biased region" description="Low complexity" evidence="1">
    <location>
        <begin position="255"/>
        <end position="265"/>
    </location>
</feature>
<evidence type="ECO:0000256" key="1">
    <source>
        <dbReference type="SAM" id="MobiDB-lite"/>
    </source>
</evidence>
<feature type="region of interest" description="Disordered" evidence="1">
    <location>
        <begin position="167"/>
        <end position="203"/>
    </location>
</feature>
<feature type="compositionally biased region" description="Gly residues" evidence="1">
    <location>
        <begin position="329"/>
        <end position="341"/>
    </location>
</feature>
<feature type="compositionally biased region" description="Gly residues" evidence="1">
    <location>
        <begin position="245"/>
        <end position="254"/>
    </location>
</feature>
<feature type="signal peptide" evidence="2">
    <location>
        <begin position="1"/>
        <end position="19"/>
    </location>
</feature>
<dbReference type="EMBL" id="JAQQWP010000004">
    <property type="protein sequence ID" value="KAK8120485.1"/>
    <property type="molecule type" value="Genomic_DNA"/>
</dbReference>
<evidence type="ECO:0000256" key="2">
    <source>
        <dbReference type="SAM" id="SignalP"/>
    </source>
</evidence>
<keyword evidence="2" id="KW-0732">Signal</keyword>
<feature type="chain" id="PRO_5043329057" evidence="2">
    <location>
        <begin position="20"/>
        <end position="679"/>
    </location>
</feature>
<keyword evidence="4" id="KW-1185">Reference proteome</keyword>
<evidence type="ECO:0000313" key="4">
    <source>
        <dbReference type="Proteomes" id="UP001392437"/>
    </source>
</evidence>
<feature type="region of interest" description="Disordered" evidence="1">
    <location>
        <begin position="232"/>
        <end position="426"/>
    </location>
</feature>
<feature type="compositionally biased region" description="Gly residues" evidence="1">
    <location>
        <begin position="297"/>
        <end position="313"/>
    </location>
</feature>
<protein>
    <submittedName>
        <fullName evidence="3">Uncharacterized protein</fullName>
    </submittedName>
</protein>
<proteinExistence type="predicted"/>
<comment type="caution">
    <text evidence="3">The sequence shown here is derived from an EMBL/GenBank/DDBJ whole genome shotgun (WGS) entry which is preliminary data.</text>
</comment>
<sequence>MRHLALSGVFAVILGSASAQKYGGGGGTGVSPTSGGSSGPSGPGGSGGSGISSLTDGICPLPEPTTVFVTVTQPAVILPPPTTVTFTVPNSPFGYTSGVSAAPGPEWPSGAPDQTLTVPCTTGPDGRPVPSGPGLVTLTYPAPPGESPGVGTYSLITIPPSQTGYPGGPFGVSSSPGGPGGQGLSSNPGWGSFGSSPEPTVTITVPVGTPAEPWGSVASTSPEGYGGTYPFPEPTLTLSYHPSPGGNGGGGQGGSSYLPTLTLTPPEGPPGGQGGSATDTFTNPYALPTVTVTEPGGESGGSGVPGGPGGQGGTYPFPEPTLTLSYNPPGGGSPGSDGGQGWTTVPEGSIGPSNPWPEVTVTIPPNGQPSDTPGGPGGQGWSSTPCDTFGPSNSFPEVTVTVPPPNGQPSDTPGGGFGPSNSLPEITVTLPDTTLTVPYSVPNEPTPSGQGSVPLEGLEVKDGAAHLAAALVQPTLYRKSPSLFPILRSLFLTRYPTRLLPMAKALFPLEGLEVKDGAAHLAAASVQPTLCRKSPSLFPIRHLLSLTRYPMSLAVVKPPASLKAATVECLPTQQLLSLPLEPHPVVEVQEIQAVMGALEVQLARLSPADMDGQARVLDQEVRVKEAHHHFSRSRYPTLEHLVSLGALRDQQGKAIQHPRLCLPCLGLSLSPFPAYLGPQ</sequence>
<dbReference type="AlphaFoldDB" id="A0AAW0QZS6"/>
<evidence type="ECO:0000313" key="3">
    <source>
        <dbReference type="EMBL" id="KAK8120485.1"/>
    </source>
</evidence>
<feature type="compositionally biased region" description="Polar residues" evidence="1">
    <location>
        <begin position="381"/>
        <end position="396"/>
    </location>
</feature>
<reference evidence="3 4" key="1">
    <citation type="submission" date="2023-01" db="EMBL/GenBank/DDBJ databases">
        <title>Analysis of 21 Apiospora genomes using comparative genomics revels a genus with tremendous synthesis potential of carbohydrate active enzymes and secondary metabolites.</title>
        <authorList>
            <person name="Sorensen T."/>
        </authorList>
    </citation>
    <scope>NUCLEOTIDE SEQUENCE [LARGE SCALE GENOMIC DNA]</scope>
    <source>
        <strain evidence="3 4">CBS 117206</strain>
    </source>
</reference>
<name>A0AAW0QZS6_9PEZI</name>
<gene>
    <name evidence="3" type="ORF">PG999_004605</name>
</gene>
<feature type="compositionally biased region" description="Gly residues" evidence="1">
    <location>
        <begin position="36"/>
        <end position="50"/>
    </location>
</feature>
<feature type="region of interest" description="Disordered" evidence="1">
    <location>
        <begin position="22"/>
        <end position="57"/>
    </location>
</feature>